<name>A0A4U1CB50_9SPHI</name>
<dbReference type="InterPro" id="IPR041489">
    <property type="entry name" value="PDZ_6"/>
</dbReference>
<dbReference type="InterPro" id="IPR034122">
    <property type="entry name" value="Retropepsin-like_bacterial"/>
</dbReference>
<dbReference type="InterPro" id="IPR036034">
    <property type="entry name" value="PDZ_sf"/>
</dbReference>
<evidence type="ECO:0000313" key="3">
    <source>
        <dbReference type="Proteomes" id="UP000308181"/>
    </source>
</evidence>
<dbReference type="SMART" id="SM00228">
    <property type="entry name" value="PDZ"/>
    <property type="match status" value="1"/>
</dbReference>
<keyword evidence="3" id="KW-1185">Reference proteome</keyword>
<gene>
    <name evidence="2" type="ORF">FA046_04470</name>
</gene>
<proteinExistence type="predicted"/>
<organism evidence="2 3">
    <name type="scientific">Pedobacter cryophilus</name>
    <dbReference type="NCBI Taxonomy" id="2571271"/>
    <lineage>
        <taxon>Bacteria</taxon>
        <taxon>Pseudomonadati</taxon>
        <taxon>Bacteroidota</taxon>
        <taxon>Sphingobacteriia</taxon>
        <taxon>Sphingobacteriales</taxon>
        <taxon>Sphingobacteriaceae</taxon>
        <taxon>Pedobacter</taxon>
    </lineage>
</organism>
<dbReference type="Pfam" id="PF17820">
    <property type="entry name" value="PDZ_6"/>
    <property type="match status" value="1"/>
</dbReference>
<reference evidence="2 3" key="1">
    <citation type="submission" date="2019-04" db="EMBL/GenBank/DDBJ databases">
        <title>Pedobacter sp. AR-3-17 sp. nov., isolated from Arctic soil.</title>
        <authorList>
            <person name="Dahal R.H."/>
            <person name="Kim D.-U."/>
        </authorList>
    </citation>
    <scope>NUCLEOTIDE SEQUENCE [LARGE SCALE GENOMIC DNA]</scope>
    <source>
        <strain evidence="2 3">AR-3-17</strain>
    </source>
</reference>
<feature type="domain" description="PDZ" evidence="1">
    <location>
        <begin position="328"/>
        <end position="385"/>
    </location>
</feature>
<dbReference type="AlphaFoldDB" id="A0A4U1CB50"/>
<comment type="caution">
    <text evidence="2">The sequence shown here is derived from an EMBL/GenBank/DDBJ whole genome shotgun (WGS) entry which is preliminary data.</text>
</comment>
<dbReference type="Pfam" id="PF13650">
    <property type="entry name" value="Asp_protease_2"/>
    <property type="match status" value="1"/>
</dbReference>
<dbReference type="CDD" id="cd05483">
    <property type="entry name" value="retropepsin_like_bacteria"/>
    <property type="match status" value="1"/>
</dbReference>
<dbReference type="OrthoDB" id="3521766at2"/>
<protein>
    <submittedName>
        <fullName evidence="2">Peptide-binding protein</fullName>
    </submittedName>
</protein>
<dbReference type="PROSITE" id="PS50106">
    <property type="entry name" value="PDZ"/>
    <property type="match status" value="1"/>
</dbReference>
<dbReference type="InterPro" id="IPR001478">
    <property type="entry name" value="PDZ"/>
</dbReference>
<accession>A0A4U1CB50</accession>
<evidence type="ECO:0000313" key="2">
    <source>
        <dbReference type="EMBL" id="TKC00938.1"/>
    </source>
</evidence>
<dbReference type="Gene3D" id="2.40.70.10">
    <property type="entry name" value="Acid Proteases"/>
    <property type="match status" value="1"/>
</dbReference>
<dbReference type="Gene3D" id="2.30.42.10">
    <property type="match status" value="1"/>
</dbReference>
<dbReference type="Proteomes" id="UP000308181">
    <property type="component" value="Unassembled WGS sequence"/>
</dbReference>
<evidence type="ECO:0000259" key="1">
    <source>
        <dbReference type="PROSITE" id="PS50106"/>
    </source>
</evidence>
<dbReference type="EMBL" id="SWBP01000001">
    <property type="protein sequence ID" value="TKC00938.1"/>
    <property type="molecule type" value="Genomic_DNA"/>
</dbReference>
<sequence>MLSVTKKIFLCLIMCFYALIGPLFSQNTFNFKGKRQKEVLNFTKAKGLMVVTTYINGKGPFNFILDTGVGLMVITDPKLKDSLDLKYVRKIQIKGLGEGKDIDAFLSPFLKVEIGSTIAESTSAAILDEDIFDLSTYAGMPIHGLIGYDFFKSFIIRIYYEAGFLTIYKKEQSRLIRKGYRIPISIEQNKPYIQVFADVGEQKKIPLKMIIDTGAGHPISLESNNGSAFPLPNKFIVANLGIGLSGNIGGFIGRLDNFKIGRFDIESPVCSFPYYEDVGAKVTSVKRNGSIGNQLLKRFEIIFDYERSCIYLKPNAFFNTAFEHDMSGMELYASGSDFKRYFINRIEPQSPADEFGLQKDDEILSINFKPVSMMSFDEITEMLKSKEGRNLYFEIQRGKENLRGIITLKRRI</sequence>
<dbReference type="InterPro" id="IPR021109">
    <property type="entry name" value="Peptidase_aspartic_dom_sf"/>
</dbReference>
<dbReference type="SUPFAM" id="SSF50156">
    <property type="entry name" value="PDZ domain-like"/>
    <property type="match status" value="1"/>
</dbReference>